<dbReference type="AlphaFoldDB" id="A0A2P2M827"/>
<name>A0A2P2M827_RHIMU</name>
<protein>
    <submittedName>
        <fullName evidence="1">Uncharacterized protein</fullName>
    </submittedName>
</protein>
<reference evidence="1" key="1">
    <citation type="submission" date="2018-02" db="EMBL/GenBank/DDBJ databases">
        <title>Rhizophora mucronata_Transcriptome.</title>
        <authorList>
            <person name="Meera S.P."/>
            <person name="Sreeshan A."/>
            <person name="Augustine A."/>
        </authorList>
    </citation>
    <scope>NUCLEOTIDE SEQUENCE</scope>
    <source>
        <tissue evidence="1">Leaf</tissue>
    </source>
</reference>
<proteinExistence type="predicted"/>
<organism evidence="1">
    <name type="scientific">Rhizophora mucronata</name>
    <name type="common">Asiatic mangrove</name>
    <dbReference type="NCBI Taxonomy" id="61149"/>
    <lineage>
        <taxon>Eukaryota</taxon>
        <taxon>Viridiplantae</taxon>
        <taxon>Streptophyta</taxon>
        <taxon>Embryophyta</taxon>
        <taxon>Tracheophyta</taxon>
        <taxon>Spermatophyta</taxon>
        <taxon>Magnoliopsida</taxon>
        <taxon>eudicotyledons</taxon>
        <taxon>Gunneridae</taxon>
        <taxon>Pentapetalae</taxon>
        <taxon>rosids</taxon>
        <taxon>fabids</taxon>
        <taxon>Malpighiales</taxon>
        <taxon>Rhizophoraceae</taxon>
        <taxon>Rhizophora</taxon>
    </lineage>
</organism>
<dbReference type="EMBL" id="GGEC01045845">
    <property type="protein sequence ID" value="MBX26329.1"/>
    <property type="molecule type" value="Transcribed_RNA"/>
</dbReference>
<evidence type="ECO:0000313" key="1">
    <source>
        <dbReference type="EMBL" id="MBX26329.1"/>
    </source>
</evidence>
<accession>A0A2P2M827</accession>
<sequence length="40" mass="4808">MSIFPSSLYWSLYKSNIPHFVHFAYPANLKAHYCQTYPFH</sequence>